<evidence type="ECO:0000313" key="17">
    <source>
        <dbReference type="EMBL" id="MDO6576878.1"/>
    </source>
</evidence>
<evidence type="ECO:0000256" key="12">
    <source>
        <dbReference type="PROSITE-ProRule" id="PRU01360"/>
    </source>
</evidence>
<accession>A0AAW7Z322</accession>
<keyword evidence="8" id="KW-0406">Ion transport</keyword>
<dbReference type="SUPFAM" id="SSF56935">
    <property type="entry name" value="Porins"/>
    <property type="match status" value="1"/>
</dbReference>
<evidence type="ECO:0000256" key="6">
    <source>
        <dbReference type="ARBA" id="ARBA00022729"/>
    </source>
</evidence>
<gene>
    <name evidence="17" type="ORF">Q4527_05710</name>
</gene>
<keyword evidence="7" id="KW-0408">Iron</keyword>
<dbReference type="PROSITE" id="PS52016">
    <property type="entry name" value="TONB_DEPENDENT_REC_3"/>
    <property type="match status" value="1"/>
</dbReference>
<dbReference type="InterPro" id="IPR039426">
    <property type="entry name" value="TonB-dep_rcpt-like"/>
</dbReference>
<dbReference type="InterPro" id="IPR036942">
    <property type="entry name" value="Beta-barrel_TonB_sf"/>
</dbReference>
<feature type="domain" description="TonB-dependent receptor-like beta-barrel" evidence="15">
    <location>
        <begin position="184"/>
        <end position="666"/>
    </location>
</feature>
<evidence type="ECO:0000256" key="13">
    <source>
        <dbReference type="RuleBase" id="RU003357"/>
    </source>
</evidence>
<dbReference type="Pfam" id="PF00593">
    <property type="entry name" value="TonB_dep_Rec_b-barrel"/>
    <property type="match status" value="1"/>
</dbReference>
<evidence type="ECO:0000256" key="11">
    <source>
        <dbReference type="ARBA" id="ARBA00023237"/>
    </source>
</evidence>
<feature type="signal peptide" evidence="14">
    <location>
        <begin position="1"/>
        <end position="24"/>
    </location>
</feature>
<evidence type="ECO:0000256" key="14">
    <source>
        <dbReference type="SAM" id="SignalP"/>
    </source>
</evidence>
<comment type="subcellular location">
    <subcellularLocation>
        <location evidence="1 12">Cell outer membrane</location>
        <topology evidence="1 12">Multi-pass membrane protein</topology>
    </subcellularLocation>
</comment>
<dbReference type="EMBL" id="JAUOQI010000003">
    <property type="protein sequence ID" value="MDO6576878.1"/>
    <property type="molecule type" value="Genomic_DNA"/>
</dbReference>
<comment type="caution">
    <text evidence="17">The sequence shown here is derived from an EMBL/GenBank/DDBJ whole genome shotgun (WGS) entry which is preliminary data.</text>
</comment>
<dbReference type="PANTHER" id="PTHR32552:SF68">
    <property type="entry name" value="FERRICHROME OUTER MEMBRANE TRANSPORTER_PHAGE RECEPTOR"/>
    <property type="match status" value="1"/>
</dbReference>
<evidence type="ECO:0000256" key="9">
    <source>
        <dbReference type="ARBA" id="ARBA00023077"/>
    </source>
</evidence>
<dbReference type="InterPro" id="IPR012910">
    <property type="entry name" value="Plug_dom"/>
</dbReference>
<keyword evidence="2 12" id="KW-0813">Transport</keyword>
<keyword evidence="10 12" id="KW-0472">Membrane</keyword>
<evidence type="ECO:0000256" key="1">
    <source>
        <dbReference type="ARBA" id="ARBA00004571"/>
    </source>
</evidence>
<evidence type="ECO:0000256" key="10">
    <source>
        <dbReference type="ARBA" id="ARBA00023136"/>
    </source>
</evidence>
<dbReference type="Proteomes" id="UP001170717">
    <property type="component" value="Unassembled WGS sequence"/>
</dbReference>
<dbReference type="RefSeq" id="WP_303538202.1">
    <property type="nucleotide sequence ID" value="NZ_JAUOQI010000003.1"/>
</dbReference>
<proteinExistence type="inferred from homology"/>
<keyword evidence="6 14" id="KW-0732">Signal</keyword>
<dbReference type="Gene3D" id="2.170.130.10">
    <property type="entry name" value="TonB-dependent receptor, plug domain"/>
    <property type="match status" value="1"/>
</dbReference>
<keyword evidence="4" id="KW-0410">Iron transport</keyword>
<dbReference type="PANTHER" id="PTHR32552">
    <property type="entry name" value="FERRICHROME IRON RECEPTOR-RELATED"/>
    <property type="match status" value="1"/>
</dbReference>
<keyword evidence="17" id="KW-0675">Receptor</keyword>
<sequence length="701" mass="77546">MSSTFRLFLHSLSTVTVVSFSSHAAAQIPEGANTAKSIESIERVVTTGSRIANSTSNSGYVVSSVSSDDISFVSPSHIQEVLNFIAGAGVQRGNGQEYLPALRSPVLTGAGACGGILAAEDNIPLRAAGFCNINELFEAHGEMAERIEVLKGPASPLYGSNAIHGVINVITPDVTQDTALYGIDYGSYGYSRLKLRQGKDFGNSGVGINASITSDGGYRDEESVDQEKVNLRHRYEVDNLKVTSGLTYTHLDQETAGYITGFESYKDEDIAQGNDNPEAFRKAKSLRVWSKVDVALSSANALSVTPYFRDQSMEFRMHFLPGTPLEQNDQEGFGVLSQYHHVVNNTLSIDAGLDAEYTRGSLVQSQDSETVGSAFLVETVPEGLHYDYQVDATLYAPFIALNWQQAAWTVSLGGRYEYIDYDYTNNMISGRTRDDGTECGFGGCRYARPESGTNDYSNFSPKLSVSFQSSETTLWYAGLSRGYRAPQATELYRLQRSQQIADLDSVTATNVEVGVKGQHKAFSYVVSAYSLTKDNVIYRDSDFFNVSNGETWHRGVELTFNYHISQGLNFAFAGSYAKHTYEHSELLGEVDIEGNDIDTAPNLTFNARLGYSFTQSTQAEIEWQHVDEYYTDAENLNEYEGHDLLNLRASWEISPEVSVYARVNNLLDTAYAERADYTTFTADRYFPGRPRNVMFSVDYQY</sequence>
<evidence type="ECO:0000313" key="18">
    <source>
        <dbReference type="Proteomes" id="UP001170717"/>
    </source>
</evidence>
<keyword evidence="3 12" id="KW-1134">Transmembrane beta strand</keyword>
<evidence type="ECO:0000256" key="4">
    <source>
        <dbReference type="ARBA" id="ARBA00022496"/>
    </source>
</evidence>
<reference evidence="17" key="1">
    <citation type="submission" date="2023-07" db="EMBL/GenBank/DDBJ databases">
        <title>Genome content predicts the carbon catabolic preferences of heterotrophic bacteria.</title>
        <authorList>
            <person name="Gralka M."/>
        </authorList>
    </citation>
    <scope>NUCLEOTIDE SEQUENCE</scope>
    <source>
        <strain evidence="17">F2M12</strain>
    </source>
</reference>
<name>A0AAW7Z322_9ALTE</name>
<dbReference type="Pfam" id="PF07715">
    <property type="entry name" value="Plug"/>
    <property type="match status" value="1"/>
</dbReference>
<evidence type="ECO:0000256" key="2">
    <source>
        <dbReference type="ARBA" id="ARBA00022448"/>
    </source>
</evidence>
<dbReference type="GO" id="GO:0015344">
    <property type="term" value="F:siderophore uptake transmembrane transporter activity"/>
    <property type="evidence" value="ECO:0007669"/>
    <property type="project" value="TreeGrafter"/>
</dbReference>
<feature type="domain" description="TonB-dependent receptor plug" evidence="16">
    <location>
        <begin position="57"/>
        <end position="166"/>
    </location>
</feature>
<dbReference type="Gene3D" id="2.40.170.20">
    <property type="entry name" value="TonB-dependent receptor, beta-barrel domain"/>
    <property type="match status" value="1"/>
</dbReference>
<dbReference type="InterPro" id="IPR000531">
    <property type="entry name" value="Beta-barrel_TonB"/>
</dbReference>
<dbReference type="AlphaFoldDB" id="A0AAW7Z322"/>
<evidence type="ECO:0000259" key="16">
    <source>
        <dbReference type="Pfam" id="PF07715"/>
    </source>
</evidence>
<keyword evidence="5 12" id="KW-0812">Transmembrane</keyword>
<feature type="chain" id="PRO_5043488216" evidence="14">
    <location>
        <begin position="25"/>
        <end position="701"/>
    </location>
</feature>
<comment type="similarity">
    <text evidence="12 13">Belongs to the TonB-dependent receptor family.</text>
</comment>
<protein>
    <submittedName>
        <fullName evidence="17">TonB-dependent receptor</fullName>
    </submittedName>
</protein>
<evidence type="ECO:0000256" key="7">
    <source>
        <dbReference type="ARBA" id="ARBA00023004"/>
    </source>
</evidence>
<dbReference type="GO" id="GO:0009279">
    <property type="term" value="C:cell outer membrane"/>
    <property type="evidence" value="ECO:0007669"/>
    <property type="project" value="UniProtKB-SubCell"/>
</dbReference>
<evidence type="ECO:0000256" key="8">
    <source>
        <dbReference type="ARBA" id="ARBA00023065"/>
    </source>
</evidence>
<evidence type="ECO:0000256" key="5">
    <source>
        <dbReference type="ARBA" id="ARBA00022692"/>
    </source>
</evidence>
<evidence type="ECO:0000256" key="3">
    <source>
        <dbReference type="ARBA" id="ARBA00022452"/>
    </source>
</evidence>
<organism evidence="17 18">
    <name type="scientific">Alteromonas stellipolaris</name>
    <dbReference type="NCBI Taxonomy" id="233316"/>
    <lineage>
        <taxon>Bacteria</taxon>
        <taxon>Pseudomonadati</taxon>
        <taxon>Pseudomonadota</taxon>
        <taxon>Gammaproteobacteria</taxon>
        <taxon>Alteromonadales</taxon>
        <taxon>Alteromonadaceae</taxon>
        <taxon>Alteromonas/Salinimonas group</taxon>
        <taxon>Alteromonas</taxon>
    </lineage>
</organism>
<dbReference type="InterPro" id="IPR037066">
    <property type="entry name" value="Plug_dom_sf"/>
</dbReference>
<keyword evidence="11 12" id="KW-0998">Cell outer membrane</keyword>
<keyword evidence="9 13" id="KW-0798">TonB box</keyword>
<evidence type="ECO:0000259" key="15">
    <source>
        <dbReference type="Pfam" id="PF00593"/>
    </source>
</evidence>